<dbReference type="OrthoDB" id="5399929at2759"/>
<proteinExistence type="predicted"/>
<dbReference type="GO" id="GO:0005634">
    <property type="term" value="C:nucleus"/>
    <property type="evidence" value="ECO:0007669"/>
    <property type="project" value="UniProtKB-SubCell"/>
</dbReference>
<comment type="caution">
    <text evidence="9">The sequence shown here is derived from an EMBL/GenBank/DDBJ whole genome shotgun (WGS) entry which is preliminary data.</text>
</comment>
<dbReference type="InterPro" id="IPR016024">
    <property type="entry name" value="ARM-type_fold"/>
</dbReference>
<feature type="compositionally biased region" description="Basic and acidic residues" evidence="7">
    <location>
        <begin position="1443"/>
        <end position="1459"/>
    </location>
</feature>
<evidence type="ECO:0000256" key="6">
    <source>
        <dbReference type="ARBA" id="ARBA00023306"/>
    </source>
</evidence>
<feature type="compositionally biased region" description="Low complexity" evidence="7">
    <location>
        <begin position="1471"/>
        <end position="1487"/>
    </location>
</feature>
<dbReference type="GO" id="GO:0000723">
    <property type="term" value="P:telomere maintenance"/>
    <property type="evidence" value="ECO:0007669"/>
    <property type="project" value="TreeGrafter"/>
</dbReference>
<reference evidence="9 10" key="1">
    <citation type="submission" date="2019-06" db="EMBL/GenBank/DDBJ databases">
        <title>Draft genome sequence of the filamentous fungus Phialemoniopsis curvata isolated from diesel fuel.</title>
        <authorList>
            <person name="Varaljay V.A."/>
            <person name="Lyon W.J."/>
            <person name="Crouch A.L."/>
            <person name="Drake C.E."/>
            <person name="Hollomon J.M."/>
            <person name="Nadeau L.J."/>
            <person name="Nunn H.S."/>
            <person name="Stevenson B.S."/>
            <person name="Bojanowski C.L."/>
            <person name="Crookes-Goodson W.J."/>
        </authorList>
    </citation>
    <scope>NUCLEOTIDE SEQUENCE [LARGE SCALE GENOMIC DNA]</scope>
    <source>
        <strain evidence="9 10">D216</strain>
    </source>
</reference>
<feature type="region of interest" description="Disordered" evidence="7">
    <location>
        <begin position="80"/>
        <end position="105"/>
    </location>
</feature>
<accession>A0A507BKJ1</accession>
<feature type="compositionally biased region" description="Basic and acidic residues" evidence="7">
    <location>
        <begin position="1175"/>
        <end position="1196"/>
    </location>
</feature>
<name>A0A507BKJ1_9PEZI</name>
<feature type="region of interest" description="Disordered" evidence="7">
    <location>
        <begin position="1"/>
        <end position="68"/>
    </location>
</feature>
<dbReference type="RefSeq" id="XP_030998941.1">
    <property type="nucleotide sequence ID" value="XM_031137638.1"/>
</dbReference>
<dbReference type="SUPFAM" id="SSF48371">
    <property type="entry name" value="ARM repeat"/>
    <property type="match status" value="1"/>
</dbReference>
<keyword evidence="10" id="KW-1185">Reference proteome</keyword>
<dbReference type="PANTHER" id="PTHR22928:SF3">
    <property type="entry name" value="TELOMERE-ASSOCIATED PROTEIN RIF1"/>
    <property type="match status" value="1"/>
</dbReference>
<dbReference type="GeneID" id="41970795"/>
<feature type="region of interest" description="Disordered" evidence="7">
    <location>
        <begin position="1678"/>
        <end position="1697"/>
    </location>
</feature>
<dbReference type="InterPro" id="IPR022031">
    <property type="entry name" value="Rif1_N"/>
</dbReference>
<organism evidence="9 10">
    <name type="scientific">Thyridium curvatum</name>
    <dbReference type="NCBI Taxonomy" id="1093900"/>
    <lineage>
        <taxon>Eukaryota</taxon>
        <taxon>Fungi</taxon>
        <taxon>Dikarya</taxon>
        <taxon>Ascomycota</taxon>
        <taxon>Pezizomycotina</taxon>
        <taxon>Sordariomycetes</taxon>
        <taxon>Sordariomycetidae</taxon>
        <taxon>Thyridiales</taxon>
        <taxon>Thyridiaceae</taxon>
        <taxon>Thyridium</taxon>
    </lineage>
</organism>
<keyword evidence="4" id="KW-0779">Telomere</keyword>
<evidence type="ECO:0000313" key="9">
    <source>
        <dbReference type="EMBL" id="TPX17230.1"/>
    </source>
</evidence>
<evidence type="ECO:0000259" key="8">
    <source>
        <dbReference type="Pfam" id="PF12231"/>
    </source>
</evidence>
<evidence type="ECO:0000256" key="5">
    <source>
        <dbReference type="ARBA" id="ARBA00023242"/>
    </source>
</evidence>
<dbReference type="Proteomes" id="UP000319257">
    <property type="component" value="Unassembled WGS sequence"/>
</dbReference>
<dbReference type="Pfam" id="PF12231">
    <property type="entry name" value="Rif1_N"/>
    <property type="match status" value="1"/>
</dbReference>
<dbReference type="EMBL" id="SKBQ01000014">
    <property type="protein sequence ID" value="TPX17230.1"/>
    <property type="molecule type" value="Genomic_DNA"/>
</dbReference>
<evidence type="ECO:0000256" key="2">
    <source>
        <dbReference type="ARBA" id="ARBA00004574"/>
    </source>
</evidence>
<dbReference type="STRING" id="1093900.A0A507BKJ1"/>
<evidence type="ECO:0000256" key="1">
    <source>
        <dbReference type="ARBA" id="ARBA00004123"/>
    </source>
</evidence>
<dbReference type="PANTHER" id="PTHR22928">
    <property type="entry name" value="TELOMERE-ASSOCIATED PROTEIN RIF1"/>
    <property type="match status" value="1"/>
</dbReference>
<comment type="subcellular location">
    <subcellularLocation>
        <location evidence="2">Chromosome</location>
        <location evidence="2">Telomere</location>
    </subcellularLocation>
    <subcellularLocation>
        <location evidence="1">Nucleus</location>
    </subcellularLocation>
</comment>
<sequence length="1748" mass="193223">MGSIAPPSNLLENLPARPPTPPRETHHENETALKQALLGSKSESRRSLHTPPNVYTPSSTASDSSRRKKVVFSAQAEYKEPPNFVDGSSTHPTPVSVLPPSASKQPGKSILKVAYAPSPLQSTHAFGLNGESMNQANIATMLDSTIKQLAGKDRDSKLDAYMMLGRALKNSNNLPDRIALQDKMSLFMQFIQRDMTSKTATGSLDSTLINHALNLLSTFLHFPAIASTLSNEFGIFVIDHCIRSFEDSSIPKDVTRHLMQVVAYQNFSPKVMTSDRVGRMVVALHKIEEHIKGKSIVMSRLHIYRRLVKQCRQLMVVHSDWLLDLFTDMLSSMKEIRSCAISLGLEAAFAVGREKQMTRRVMEVFQLTLEEKTYIEFYAERLKAMLKEKHESAAVPQVWSVVILFLRGPDKWEYFGNWLRIIQDCFNISDYHTKNEANYAWNRLVYSLHTEDRSLSKMISTLAQPLVAQLRRKGTGKQSDDLRRTVLGGICNLFYYAFKPTTNLIHLDAYWDNAVRPLVKQLVDLRPEESKEYHNQACAILTGLFDCTTPRRWREERVADSPLVQPEELPAIDAKWLRRNSKRVFALIEPLLERTFLDLSTSRSATHKLWCTLIGAVASAASKEIKVSLDTATFVAHAFGLLMRIWNKGLPQASEAHDGQGLQFLTSMREFVLVMVEALGLLPFTEKQLSMKHNTFIPIATPSHRSGKGEGVPRSPLQHLYSILFTLPPGIADGEDFAEFIKSVFAPFFAAKNSKGQSNIAQEMLQSMPMDALSPYGPWLAASEKIAAGLESAQHSNQTVSSSNEALVGHEYRDVVRVLERGLRSTPNLPWIHWQVLCATLCDRVRDETGDAGLAIAVIEPLAKVILDIGDQMSLSTVRSAIELLSVAAQPRDRQAVEAARRRVWGTVIAGSRSSSFDPFDALYKAVNHTLVHLYASLNMYNCDEVVVPALSELSCFLDRCNPQLMMETLVALQDGLAPWVKDDQAQLNSRQSTTAAEAAKSLWDKVCNILGNVESPDMVPLDELEPLLSAAFESKHRHIVNTVSTAWNRIFDHAEEINYPETLKNILLSRRSVVDLVLPGLEVSSAGSPVPRQSFIDSQDDLDALGSSAKRNNITPRPSSSHRSLSPLPVTLSLPAKRQVEKAPPRSKTPKRAAKLRHDDSQIQFAPIDTSPFEGHDVESQVLTERQKEVRERQQENAVLFPDIRSSPSAKLPTPSRVASSQPAAEEASPHPPRAATPEGEGGFDDFITSTPTPRRGQPVALPEGDPPSSPPEPRRYPLLPEIETRSNSNSLMDEWQFSSSPISGSPVTAVHKASVQRVRDFAEQVVDAMDVDRAEDEEPDLPGVADETFIAEELPAIKQPVFKSPKAQRYHSATPITPTRLLRSRAGQETPRSGSDIFVDAPTSPLHSSPRVRRGSQRSKSQQILDADSQEGDQSFVVSEGDERSMLRLVVELDPRDAPSPSKYRKPSESPAKSPAKSPPKAASPVLDCITVGGSKNGRGRAAKKTKLEPTIPSTPAEAAPVEEAASGEVNLDEDAAVDASQESSRSSRKKRKRSSKSQEGSGKKRRSRRHTSSQLGAEEVPDSQVAALKHAELTEEASQSSVFPESESMDLDVVNDDQLLLQSQIASEHEAHSQRSEAGEEGGNLQGDVLLHTVEVTDEVTDEVVGRVSEDVASASVRKTEEQNVEPAEAVEEPTGKFEQIMAALRSGLVALRSATLSRAEVSEVEDMCMDVKRELYEAERRGRD</sequence>
<evidence type="ECO:0000313" key="10">
    <source>
        <dbReference type="Proteomes" id="UP000319257"/>
    </source>
</evidence>
<dbReference type="InParanoid" id="A0A507BKJ1"/>
<feature type="compositionally biased region" description="Basic residues" evidence="7">
    <location>
        <begin position="1549"/>
        <end position="1558"/>
    </location>
</feature>
<feature type="region of interest" description="Disordered" evidence="7">
    <location>
        <begin position="1362"/>
        <end position="1618"/>
    </location>
</feature>
<keyword evidence="5" id="KW-0539">Nucleus</keyword>
<keyword evidence="3" id="KW-0158">Chromosome</keyword>
<feature type="region of interest" description="Disordered" evidence="7">
    <location>
        <begin position="1107"/>
        <end position="1285"/>
    </location>
</feature>
<evidence type="ECO:0000256" key="3">
    <source>
        <dbReference type="ARBA" id="ARBA00022454"/>
    </source>
</evidence>
<feature type="compositionally biased region" description="Low complexity" evidence="7">
    <location>
        <begin position="1117"/>
        <end position="1136"/>
    </location>
</feature>
<feature type="compositionally biased region" description="Polar residues" evidence="7">
    <location>
        <begin position="53"/>
        <end position="63"/>
    </location>
</feature>
<evidence type="ECO:0000256" key="7">
    <source>
        <dbReference type="SAM" id="MobiDB-lite"/>
    </source>
</evidence>
<feature type="domain" description="Telomere-associated protein Rif1 N-terminal" evidence="8">
    <location>
        <begin position="149"/>
        <end position="515"/>
    </location>
</feature>
<feature type="compositionally biased region" description="Low complexity" evidence="7">
    <location>
        <begin position="1518"/>
        <end position="1527"/>
    </location>
</feature>
<evidence type="ECO:0000256" key="4">
    <source>
        <dbReference type="ARBA" id="ARBA00022895"/>
    </source>
</evidence>
<keyword evidence="6" id="KW-0131">Cell cycle</keyword>
<gene>
    <name evidence="9" type="ORF">E0L32_003348</name>
</gene>
<dbReference type="GO" id="GO:0140445">
    <property type="term" value="C:chromosome, telomeric repeat region"/>
    <property type="evidence" value="ECO:0007669"/>
    <property type="project" value="TreeGrafter"/>
</dbReference>
<protein>
    <recommendedName>
        <fullName evidence="8">Telomere-associated protein Rif1 N-terminal domain-containing protein</fullName>
    </recommendedName>
</protein>